<evidence type="ECO:0008006" key="10">
    <source>
        <dbReference type="Google" id="ProtNLM"/>
    </source>
</evidence>
<dbReference type="PANTHER" id="PTHR31002">
    <property type="entry name" value="SERIPAUPERIN"/>
    <property type="match status" value="1"/>
</dbReference>
<comment type="caution">
    <text evidence="7">The sequence shown here is derived from an EMBL/GenBank/DDBJ whole genome shotgun (WGS) entry which is preliminary data.</text>
</comment>
<evidence type="ECO:0000259" key="3">
    <source>
        <dbReference type="Pfam" id="PF25115"/>
    </source>
</evidence>
<dbReference type="Pfam" id="PF25116">
    <property type="entry name" value="CBM87_Agd3"/>
    <property type="match status" value="1"/>
</dbReference>
<feature type="chain" id="PRO_5044574559" description="Extracellular serine-rich protein" evidence="2">
    <location>
        <begin position="20"/>
        <end position="751"/>
    </location>
</feature>
<feature type="domain" description="Agd3 deacetylase" evidence="3">
    <location>
        <begin position="310"/>
        <end position="676"/>
    </location>
</feature>
<dbReference type="Pfam" id="PF25115">
    <property type="entry name" value="Agd3_CE"/>
    <property type="match status" value="1"/>
</dbReference>
<sequence>MRCQIGLVSVLGMLASAHPAPALDARQASGSAVASPAPSDTNNNPQESAVPVITTATGTVATAAPVQATDAPASDGSDSDAAGVAGTVLILARDEYSASLGSAGLVGYGINYEHYIVPKEGRDLPKLNSTLKHGNYGGIIVTDALAYEYDDGWHSAFSTEQWAAIHSYQADFRVRMVRINEYPGPQFGVTTVGGGCCGAGVEQLISFTDVSAFPTANIKKNAGVTSQGLWHYPASITDTATTKQVAKFGTGGTYTSETVAAVINKIDGREQFVWFTSWAPDWSSTSNYLQHAHIHWMTRGAFLGKRKTHLSAQIDDVQLGTDLYYPAGGHYKSTTADLNGHVSWQTNLNTRLPQGSSFWLEFAHNGNGDIEAATTRSGSENYCDPDTAVYQDDFPATPLEFQKPLGTGQDYWPDMFTTYNWTKACADRDSFAVWFQKAANRDAFGHLSHTFSHMSLNNATYADVKREIQFNQAWMKQMGIDQATRFSAHGLVPPAITGMHNGDAIRAWIENGITNVVGDNTRNPLRNLGNKYHPLTSTVADNGYAGLNIIPRFATTIYYNCDTAECTLREWKETSAGTGDFKNLLDNARATNTRYLMSLQADPYMFHQANLRFNDQPTITVGTRTAKMSLVMAWVETIAQEMTRLTNWPITTLKHDDIGKYFIDRQTLDACKPKVSYGYAADGNSIKSITVTANGNSCAVPVPVTIPSGSVTAAGGSATADVVGSEPPIQWVTLSGSPVTLTLGTAVSIAA</sequence>
<keyword evidence="2" id="KW-0732">Signal</keyword>
<dbReference type="AlphaFoldDB" id="A0A2J8BSZ6"/>
<proteinExistence type="predicted"/>
<dbReference type="InterPro" id="IPR056827">
    <property type="entry name" value="CBM87_Agd3"/>
</dbReference>
<reference evidence="6 8" key="1">
    <citation type="submission" date="2017-12" db="EMBL/GenBank/DDBJ databases">
        <title>Comparative genomics yields insights into virulence evolution of Verticillium dahliae.</title>
        <authorList>
            <person name="Fan R."/>
            <person name="Armitage A.D."/>
            <person name="Cascant-Lopez E."/>
            <person name="Sobczyk M."/>
            <person name="Cockerton H.M."/>
            <person name="Harrison R.J."/>
        </authorList>
    </citation>
    <scope>NUCLEOTIDE SEQUENCE [LARGE SCALE GENOMIC DNA]</scope>
    <source>
        <strain evidence="6 8">12008</strain>
    </source>
</reference>
<dbReference type="SMR" id="A0A2J8BSZ6"/>
<feature type="compositionally biased region" description="Low complexity" evidence="1">
    <location>
        <begin position="28"/>
        <end position="39"/>
    </location>
</feature>
<evidence type="ECO:0000259" key="5">
    <source>
        <dbReference type="Pfam" id="PF25117"/>
    </source>
</evidence>
<evidence type="ECO:0000259" key="4">
    <source>
        <dbReference type="Pfam" id="PF25116"/>
    </source>
</evidence>
<evidence type="ECO:0000313" key="9">
    <source>
        <dbReference type="Proteomes" id="UP000288725"/>
    </source>
</evidence>
<reference evidence="7 9" key="2">
    <citation type="submission" date="2018-12" db="EMBL/GenBank/DDBJ databases">
        <title>Genome of Verticillium dahliae isolate Getta Getta.</title>
        <authorList>
            <person name="Gardiner D.M."/>
        </authorList>
    </citation>
    <scope>NUCLEOTIDE SEQUENCE [LARGE SCALE GENOMIC DNA]</scope>
    <source>
        <strain evidence="7 9">Getta Getta</strain>
    </source>
</reference>
<organism evidence="7 9">
    <name type="scientific">Verticillium dahliae</name>
    <name type="common">Verticillium wilt</name>
    <dbReference type="NCBI Taxonomy" id="27337"/>
    <lineage>
        <taxon>Eukaryota</taxon>
        <taxon>Fungi</taxon>
        <taxon>Dikarya</taxon>
        <taxon>Ascomycota</taxon>
        <taxon>Pezizomycotina</taxon>
        <taxon>Sordariomycetes</taxon>
        <taxon>Hypocreomycetidae</taxon>
        <taxon>Glomerellales</taxon>
        <taxon>Plectosphaerellaceae</taxon>
        <taxon>Verticillium</taxon>
    </lineage>
</organism>
<feature type="domain" description="Agd3 C-terminal" evidence="5">
    <location>
        <begin position="679"/>
        <end position="747"/>
    </location>
</feature>
<protein>
    <recommendedName>
        <fullName evidence="10">Extracellular serine-rich protein</fullName>
    </recommendedName>
</protein>
<name>A0A2J8BSZ6_VERDA</name>
<evidence type="ECO:0000256" key="1">
    <source>
        <dbReference type="SAM" id="MobiDB-lite"/>
    </source>
</evidence>
<dbReference type="OrthoDB" id="2113314at2759"/>
<dbReference type="InterPro" id="IPR056825">
    <property type="entry name" value="Agd3_C"/>
</dbReference>
<evidence type="ECO:0000256" key="2">
    <source>
        <dbReference type="SAM" id="SignalP"/>
    </source>
</evidence>
<dbReference type="InterPro" id="IPR050788">
    <property type="entry name" value="Yeast_SRP1/TIP1_CWP"/>
</dbReference>
<dbReference type="Proteomes" id="UP000236305">
    <property type="component" value="Unassembled WGS sequence"/>
</dbReference>
<dbReference type="PANTHER" id="PTHR31002:SF34">
    <property type="entry name" value="CELL WALL PROTEIN CWP1-RELATED"/>
    <property type="match status" value="1"/>
</dbReference>
<feature type="signal peptide" evidence="2">
    <location>
        <begin position="1"/>
        <end position="19"/>
    </location>
</feature>
<dbReference type="EMBL" id="RSDZ01000020">
    <property type="protein sequence ID" value="RXG48872.1"/>
    <property type="molecule type" value="Genomic_DNA"/>
</dbReference>
<accession>A0A2J8BSZ6</accession>
<evidence type="ECO:0000313" key="7">
    <source>
        <dbReference type="EMBL" id="RXG48872.1"/>
    </source>
</evidence>
<dbReference type="Pfam" id="PF25117">
    <property type="entry name" value="Agd3_C"/>
    <property type="match status" value="1"/>
</dbReference>
<dbReference type="InterPro" id="IPR056826">
    <property type="entry name" value="Agd3_CE"/>
</dbReference>
<feature type="domain" description="Agd3 CBM87" evidence="4">
    <location>
        <begin position="84"/>
        <end position="296"/>
    </location>
</feature>
<evidence type="ECO:0000313" key="6">
    <source>
        <dbReference type="EMBL" id="PNH27898.1"/>
    </source>
</evidence>
<gene>
    <name evidence="6" type="ORF">BJF96_g8808</name>
    <name evidence="7" type="ORF">VDGE_08037</name>
</gene>
<evidence type="ECO:0000313" key="8">
    <source>
        <dbReference type="Proteomes" id="UP000236305"/>
    </source>
</evidence>
<dbReference type="EMBL" id="MPSH01000040">
    <property type="protein sequence ID" value="PNH27898.1"/>
    <property type="molecule type" value="Genomic_DNA"/>
</dbReference>
<dbReference type="Proteomes" id="UP000288725">
    <property type="component" value="Unassembled WGS sequence"/>
</dbReference>
<feature type="region of interest" description="Disordered" evidence="1">
    <location>
        <begin position="27"/>
        <end position="48"/>
    </location>
</feature>